<reference evidence="10" key="2">
    <citation type="submission" date="2021-04" db="EMBL/GenBank/DDBJ databases">
        <authorList>
            <person name="Gilroy R."/>
        </authorList>
    </citation>
    <scope>NUCLEOTIDE SEQUENCE</scope>
    <source>
        <strain evidence="10">ChiW19-6364</strain>
    </source>
</reference>
<dbReference type="PIRSF" id="PIRSF500134">
    <property type="entry name" value="UDPglc_DH_bac"/>
    <property type="match status" value="1"/>
</dbReference>
<comment type="similarity">
    <text evidence="2">Belongs to the UDP-glucose/GDP-mannose dehydrogenase family.</text>
</comment>
<feature type="binding site" evidence="6">
    <location>
        <position position="255"/>
    </location>
    <ligand>
        <name>substrate</name>
    </ligand>
</feature>
<feature type="binding site" evidence="6">
    <location>
        <position position="202"/>
    </location>
    <ligand>
        <name>substrate</name>
    </ligand>
</feature>
<dbReference type="Proteomes" id="UP000823850">
    <property type="component" value="Unassembled WGS sequence"/>
</dbReference>
<evidence type="ECO:0000256" key="1">
    <source>
        <dbReference type="ARBA" id="ARBA00004701"/>
    </source>
</evidence>
<dbReference type="GO" id="GO:0003979">
    <property type="term" value="F:UDP-glucose 6-dehydrogenase activity"/>
    <property type="evidence" value="ECO:0007669"/>
    <property type="project" value="UniProtKB-EC"/>
</dbReference>
<dbReference type="Gene3D" id="3.40.50.720">
    <property type="entry name" value="NAD(P)-binding Rossmann-like Domain"/>
    <property type="match status" value="2"/>
</dbReference>
<evidence type="ECO:0000259" key="8">
    <source>
        <dbReference type="Pfam" id="PF00984"/>
    </source>
</evidence>
<dbReference type="PIRSF" id="PIRSF000124">
    <property type="entry name" value="UDPglc_GDPman_dh"/>
    <property type="match status" value="1"/>
</dbReference>
<feature type="binding site" evidence="7">
    <location>
        <position position="261"/>
    </location>
    <ligand>
        <name>NAD(+)</name>
        <dbReference type="ChEBI" id="CHEBI:57540"/>
    </ligand>
</feature>
<dbReference type="GO" id="GO:0000271">
    <property type="term" value="P:polysaccharide biosynthetic process"/>
    <property type="evidence" value="ECO:0007669"/>
    <property type="project" value="InterPro"/>
</dbReference>
<evidence type="ECO:0000313" key="10">
    <source>
        <dbReference type="EMBL" id="HJD39367.1"/>
    </source>
</evidence>
<dbReference type="SUPFAM" id="SSF48179">
    <property type="entry name" value="6-phosphogluconate dehydrogenase C-terminal domain-like"/>
    <property type="match status" value="1"/>
</dbReference>
<dbReference type="NCBIfam" id="TIGR03026">
    <property type="entry name" value="NDP-sugDHase"/>
    <property type="match status" value="1"/>
</dbReference>
<comment type="caution">
    <text evidence="10">The sequence shown here is derived from an EMBL/GenBank/DDBJ whole genome shotgun (WGS) entry which is preliminary data.</text>
</comment>
<dbReference type="EC" id="1.1.1.22" evidence="3"/>
<dbReference type="InterPro" id="IPR028357">
    <property type="entry name" value="UDPglc_DH_bac"/>
</dbReference>
<sequence>MKITVAGTGYVGLVTGVCLAEKGHQVTCVDVDEKKINLMRQGISPIYEEGLPELMKKNMERLTFTIDYKKAYADAEVIFIGVGTPEKVDGSANLKFVYTVARQIAESVEQDCVVVVKSTVPIGTNDKIENYIREHLKKPVKINCVSNPEFLSQGTAVRDTLHAARIIIGAEEKKAGEVLMKVYENFEAPKILTNRRSAEMIKYASNDFLALKISYINEIANFCETVGADIEDVAKGMGLDARIGNKFLKAGIGYGGSCFPKDTKALHWLGNYYDN</sequence>
<name>A0A9D2R7Q7_9FIRM</name>
<dbReference type="Pfam" id="PF03721">
    <property type="entry name" value="UDPG_MGDP_dh_N"/>
    <property type="match status" value="1"/>
</dbReference>
<protein>
    <recommendedName>
        <fullName evidence="3">UDP-glucose 6-dehydrogenase</fullName>
        <ecNumber evidence="3">1.1.1.22</ecNumber>
    </recommendedName>
</protein>
<dbReference type="InterPro" id="IPR036291">
    <property type="entry name" value="NAD(P)-bd_dom_sf"/>
</dbReference>
<keyword evidence="7" id="KW-0520">NAD</keyword>
<evidence type="ECO:0000256" key="2">
    <source>
        <dbReference type="ARBA" id="ARBA00006601"/>
    </source>
</evidence>
<dbReference type="PANTHER" id="PTHR43750">
    <property type="entry name" value="UDP-GLUCOSE 6-DEHYDROGENASE TUAD"/>
    <property type="match status" value="1"/>
</dbReference>
<dbReference type="InterPro" id="IPR001732">
    <property type="entry name" value="UDP-Glc/GDP-Man_DH_N"/>
</dbReference>
<dbReference type="InterPro" id="IPR008927">
    <property type="entry name" value="6-PGluconate_DH-like_C_sf"/>
</dbReference>
<comment type="pathway">
    <text evidence="1">Nucleotide-sugar biosynthesis; UDP-alpha-D-glucuronate biosynthesis; UDP-alpha-D-glucuronate from UDP-alpha-D-glucose: step 1/1.</text>
</comment>
<evidence type="ECO:0000259" key="9">
    <source>
        <dbReference type="Pfam" id="PF03721"/>
    </source>
</evidence>
<dbReference type="InterPro" id="IPR014026">
    <property type="entry name" value="UDP-Glc/GDP-Man_DH_dimer"/>
</dbReference>
<evidence type="ECO:0000313" key="11">
    <source>
        <dbReference type="Proteomes" id="UP000823850"/>
    </source>
</evidence>
<dbReference type="GO" id="GO:0051287">
    <property type="term" value="F:NAD binding"/>
    <property type="evidence" value="ECO:0007669"/>
    <property type="project" value="InterPro"/>
</dbReference>
<feature type="binding site" evidence="7">
    <location>
        <position position="84"/>
    </location>
    <ligand>
        <name>NAD(+)</name>
        <dbReference type="ChEBI" id="CHEBI:57540"/>
    </ligand>
</feature>
<comment type="catalytic activity">
    <reaction evidence="4">
        <text>UDP-alpha-D-glucose + 2 NAD(+) + H2O = UDP-alpha-D-glucuronate + 2 NADH + 3 H(+)</text>
        <dbReference type="Rhea" id="RHEA:23596"/>
        <dbReference type="ChEBI" id="CHEBI:15377"/>
        <dbReference type="ChEBI" id="CHEBI:15378"/>
        <dbReference type="ChEBI" id="CHEBI:57540"/>
        <dbReference type="ChEBI" id="CHEBI:57945"/>
        <dbReference type="ChEBI" id="CHEBI:58052"/>
        <dbReference type="ChEBI" id="CHEBI:58885"/>
        <dbReference type="EC" id="1.1.1.22"/>
    </reaction>
</comment>
<proteinExistence type="inferred from homology"/>
<feature type="active site" description="Nucleophile" evidence="5">
    <location>
        <position position="258"/>
    </location>
</feature>
<dbReference type="AlphaFoldDB" id="A0A9D2R7Q7"/>
<dbReference type="PANTHER" id="PTHR43750:SF4">
    <property type="entry name" value="UDP-GLUCOSE 6-DEHYDROGENASE YWQF"/>
    <property type="match status" value="1"/>
</dbReference>
<evidence type="ECO:0000256" key="4">
    <source>
        <dbReference type="ARBA" id="ARBA00047473"/>
    </source>
</evidence>
<evidence type="ECO:0000256" key="7">
    <source>
        <dbReference type="PIRSR" id="PIRSR500134-3"/>
    </source>
</evidence>
<evidence type="ECO:0000256" key="5">
    <source>
        <dbReference type="PIRSR" id="PIRSR500134-1"/>
    </source>
</evidence>
<evidence type="ECO:0000256" key="3">
    <source>
        <dbReference type="ARBA" id="ARBA00012954"/>
    </source>
</evidence>
<dbReference type="EMBL" id="DWUX01000091">
    <property type="protein sequence ID" value="HJD39367.1"/>
    <property type="molecule type" value="Genomic_DNA"/>
</dbReference>
<dbReference type="Pfam" id="PF00984">
    <property type="entry name" value="UDPG_MGDP_dh"/>
    <property type="match status" value="1"/>
</dbReference>
<evidence type="ECO:0000256" key="6">
    <source>
        <dbReference type="PIRSR" id="PIRSR500134-2"/>
    </source>
</evidence>
<feature type="domain" description="UDP-glucose/GDP-mannose dehydrogenase dimerisation" evidence="8">
    <location>
        <begin position="196"/>
        <end position="271"/>
    </location>
</feature>
<feature type="binding site" evidence="6">
    <location>
        <begin position="247"/>
        <end position="251"/>
    </location>
    <ligand>
        <name>substrate</name>
    </ligand>
</feature>
<gene>
    <name evidence="10" type="ORF">H9913_05005</name>
</gene>
<feature type="non-terminal residue" evidence="10">
    <location>
        <position position="275"/>
    </location>
</feature>
<accession>A0A9D2R7Q7</accession>
<feature type="binding site" evidence="7">
    <location>
        <position position="35"/>
    </location>
    <ligand>
        <name>NAD(+)</name>
        <dbReference type="ChEBI" id="CHEBI:57540"/>
    </ligand>
</feature>
<organism evidence="10 11">
    <name type="scientific">Candidatus Blautia stercoripullorum</name>
    <dbReference type="NCBI Taxonomy" id="2838502"/>
    <lineage>
        <taxon>Bacteria</taxon>
        <taxon>Bacillati</taxon>
        <taxon>Bacillota</taxon>
        <taxon>Clostridia</taxon>
        <taxon>Lachnospirales</taxon>
        <taxon>Lachnospiraceae</taxon>
        <taxon>Blautia</taxon>
    </lineage>
</organism>
<feature type="binding site" evidence="7">
    <location>
        <position position="119"/>
    </location>
    <ligand>
        <name>NAD(+)</name>
        <dbReference type="ChEBI" id="CHEBI:57540"/>
    </ligand>
</feature>
<reference evidence="10" key="1">
    <citation type="journal article" date="2021" name="PeerJ">
        <title>Extensive microbial diversity within the chicken gut microbiome revealed by metagenomics and culture.</title>
        <authorList>
            <person name="Gilroy R."/>
            <person name="Ravi A."/>
            <person name="Getino M."/>
            <person name="Pursley I."/>
            <person name="Horton D.L."/>
            <person name="Alikhan N.F."/>
            <person name="Baker D."/>
            <person name="Gharbi K."/>
            <person name="Hall N."/>
            <person name="Watson M."/>
            <person name="Adriaenssens E.M."/>
            <person name="Foster-Nyarko E."/>
            <person name="Jarju S."/>
            <person name="Secka A."/>
            <person name="Antonio M."/>
            <person name="Oren A."/>
            <person name="Chaudhuri R.R."/>
            <person name="La Ragione R."/>
            <person name="Hildebrand F."/>
            <person name="Pallen M.J."/>
        </authorList>
    </citation>
    <scope>NUCLEOTIDE SEQUENCE</scope>
    <source>
        <strain evidence="10">ChiW19-6364</strain>
    </source>
</reference>
<dbReference type="Gene3D" id="1.20.5.100">
    <property type="entry name" value="Cytochrome c1, transmembrane anchor, C-terminal"/>
    <property type="match status" value="1"/>
</dbReference>
<dbReference type="SUPFAM" id="SSF51735">
    <property type="entry name" value="NAD(P)-binding Rossmann-fold domains"/>
    <property type="match status" value="1"/>
</dbReference>
<dbReference type="InterPro" id="IPR017476">
    <property type="entry name" value="UDP-Glc/GDP-Man"/>
</dbReference>
<feature type="binding site" evidence="7">
    <location>
        <position position="30"/>
    </location>
    <ligand>
        <name>NAD(+)</name>
        <dbReference type="ChEBI" id="CHEBI:57540"/>
    </ligand>
</feature>
<feature type="domain" description="UDP-glucose/GDP-mannose dehydrogenase N-terminal" evidence="9">
    <location>
        <begin position="1"/>
        <end position="180"/>
    </location>
</feature>